<dbReference type="OrthoDB" id="101853at2759"/>
<evidence type="ECO:0000259" key="1">
    <source>
        <dbReference type="Pfam" id="PF03457"/>
    </source>
</evidence>
<sequence length="383" mass="44394">MVPLKFVIPYGDPKYPAEAWGYPLGMHCKNLRVLKQQGKELPFFALNDLEALDFPWDMRQHKWEVLVLPSLQKYHELHGHSDVPGSFVVPSDDERWPKVLWGFRLGQTIMSMKYADTYKAQREASEKELEKIQFSTLRWRERMWDSKIFPALVAFKREFGHCNVNFNFVVPNAPKWPKPTRGLRLGATVANMRCRGNYEDMAERDKDKLKEIGFVWNPEDDRWSYIIMPALEVYCSLFNTGWVPVDFVVPDEEPWPEITRGLRLGNIFMKVRHTGAYSSYVERDGDRLGALGIDFKAPYEPISMSIKTQGRLKLGELKSDDFCTSKKRAKEKSPVPEDHYAFLRFFARGRLKLGELKSDDFCTSKKRAKENGPCPGQAVPEDI</sequence>
<accession>A0A9W7CR82</accession>
<proteinExistence type="predicted"/>
<name>A0A9W7CR82_9STRA</name>
<dbReference type="Proteomes" id="UP001165121">
    <property type="component" value="Unassembled WGS sequence"/>
</dbReference>
<protein>
    <submittedName>
        <fullName evidence="2">Unnamed protein product</fullName>
    </submittedName>
</protein>
<feature type="domain" description="Helicase-associated" evidence="1">
    <location>
        <begin position="141"/>
        <end position="214"/>
    </location>
</feature>
<evidence type="ECO:0000313" key="2">
    <source>
        <dbReference type="EMBL" id="GMF39727.1"/>
    </source>
</evidence>
<comment type="caution">
    <text evidence="2">The sequence shown here is derived from an EMBL/GenBank/DDBJ whole genome shotgun (WGS) entry which is preliminary data.</text>
</comment>
<organism evidence="2 3">
    <name type="scientific">Phytophthora fragariaefolia</name>
    <dbReference type="NCBI Taxonomy" id="1490495"/>
    <lineage>
        <taxon>Eukaryota</taxon>
        <taxon>Sar</taxon>
        <taxon>Stramenopiles</taxon>
        <taxon>Oomycota</taxon>
        <taxon>Peronosporomycetes</taxon>
        <taxon>Peronosporales</taxon>
        <taxon>Peronosporaceae</taxon>
        <taxon>Phytophthora</taxon>
    </lineage>
</organism>
<gene>
    <name evidence="2" type="ORF">Pfra01_001191300</name>
</gene>
<dbReference type="PANTHER" id="PTHR37066">
    <property type="entry name" value="HELICASE-ASSOCIATED"/>
    <property type="match status" value="1"/>
</dbReference>
<dbReference type="Pfam" id="PF03457">
    <property type="entry name" value="HA"/>
    <property type="match status" value="1"/>
</dbReference>
<dbReference type="InterPro" id="IPR005114">
    <property type="entry name" value="Helicase_assoc"/>
</dbReference>
<keyword evidence="3" id="KW-1185">Reference proteome</keyword>
<reference evidence="2" key="1">
    <citation type="submission" date="2023-04" db="EMBL/GenBank/DDBJ databases">
        <title>Phytophthora fragariaefolia NBRC 109709.</title>
        <authorList>
            <person name="Ichikawa N."/>
            <person name="Sato H."/>
            <person name="Tonouchi N."/>
        </authorList>
    </citation>
    <scope>NUCLEOTIDE SEQUENCE</scope>
    <source>
        <strain evidence="2">NBRC 109709</strain>
    </source>
</reference>
<evidence type="ECO:0000313" key="3">
    <source>
        <dbReference type="Proteomes" id="UP001165121"/>
    </source>
</evidence>
<dbReference type="PANTHER" id="PTHR37066:SF1">
    <property type="entry name" value="LNS2_PITP DOMAIN-CONTAINING PROTEIN"/>
    <property type="match status" value="1"/>
</dbReference>
<dbReference type="EMBL" id="BSXT01001184">
    <property type="protein sequence ID" value="GMF39727.1"/>
    <property type="molecule type" value="Genomic_DNA"/>
</dbReference>
<dbReference type="AlphaFoldDB" id="A0A9W7CR82"/>